<gene>
    <name evidence="1" type="ORF">N187_A19</name>
</gene>
<keyword evidence="2" id="KW-1185">Reference proteome</keyword>
<reference evidence="1" key="1">
    <citation type="submission" date="2016-02" db="EMBL/GenBank/DDBJ databases">
        <title>lpA89 plasmid of the avian spirochetosis agent Borrelia anserina Es.</title>
        <authorList>
            <person name="Elbir H."/>
            <person name="Sitlani P."/>
            <person name="Bergstroem S."/>
            <person name="Barbour A.G."/>
        </authorList>
    </citation>
    <scope>NUCLEOTIDE SEQUENCE [LARGE SCALE GENOMIC DNA]</scope>
    <source>
        <strain evidence="1">Es</strain>
        <plasmid evidence="1">lpA89</plasmid>
    </source>
</reference>
<dbReference type="RefSeq" id="WP_075550350.1">
    <property type="nucleotide sequence ID" value="NZ_CP014325.1"/>
</dbReference>
<name>A0ABM6FVA5_BORAN</name>
<dbReference type="Proteomes" id="UP000185502">
    <property type="component" value="Plasmid lpA89"/>
</dbReference>
<organism evidence="1 2">
    <name type="scientific">Borrelia anserina Es</name>
    <dbReference type="NCBI Taxonomy" id="1365188"/>
    <lineage>
        <taxon>Bacteria</taxon>
        <taxon>Pseudomonadati</taxon>
        <taxon>Spirochaetota</taxon>
        <taxon>Spirochaetia</taxon>
        <taxon>Spirochaetales</taxon>
        <taxon>Borreliaceae</taxon>
        <taxon>Borrelia</taxon>
    </lineage>
</organism>
<accession>A0ABM6FVA5</accession>
<protein>
    <submittedName>
        <fullName evidence="1">Uncharacterized protein</fullName>
    </submittedName>
</protein>
<dbReference type="EMBL" id="CP014325">
    <property type="protein sequence ID" value="APR65338.1"/>
    <property type="molecule type" value="Genomic_DNA"/>
</dbReference>
<sequence length="201" mass="23393">MNENNPAFDELKKVLLGFKQELEDERSAFSPKEAQLNIRFKGVLNEIFYPSDLEEVYEALGYDVEVIRSLGRVFDHLNFRYLGDRDTRIVANLLNGLMHVSHSIETLFENLFNKTKLEMLRFRDVSDLEKITQYLVRFRDAVKDLVPKITDVIISAASKTTEDDILKELNRIISGPDARLNRGMRNIHYILFDIIELVDLL</sequence>
<keyword evidence="1" id="KW-0614">Plasmid</keyword>
<dbReference type="Gene3D" id="1.10.3160.10">
    <property type="entry name" value="Bbcrasp-1"/>
    <property type="match status" value="1"/>
</dbReference>
<geneLocation type="plasmid" evidence="1 2">
    <name>lpA89</name>
</geneLocation>
<evidence type="ECO:0000313" key="1">
    <source>
        <dbReference type="EMBL" id="APR65338.1"/>
    </source>
</evidence>
<evidence type="ECO:0000313" key="2">
    <source>
        <dbReference type="Proteomes" id="UP000185502"/>
    </source>
</evidence>
<proteinExistence type="predicted"/>